<keyword evidence="1" id="KW-0732">Signal</keyword>
<keyword evidence="3" id="KW-1185">Reference proteome</keyword>
<feature type="chain" id="PRO_5034542080" description="Glycopeptide" evidence="1">
    <location>
        <begin position="21"/>
        <end position="158"/>
    </location>
</feature>
<evidence type="ECO:0000256" key="1">
    <source>
        <dbReference type="SAM" id="SignalP"/>
    </source>
</evidence>
<reference evidence="2 3" key="1">
    <citation type="journal article" date="2020" name="ISME J.">
        <title>Uncovering the hidden diversity of litter-decomposition mechanisms in mushroom-forming fungi.</title>
        <authorList>
            <person name="Floudas D."/>
            <person name="Bentzer J."/>
            <person name="Ahren D."/>
            <person name="Johansson T."/>
            <person name="Persson P."/>
            <person name="Tunlid A."/>
        </authorList>
    </citation>
    <scope>NUCLEOTIDE SEQUENCE [LARGE SCALE GENOMIC DNA]</scope>
    <source>
        <strain evidence="2 3">CBS 146.42</strain>
    </source>
</reference>
<feature type="signal peptide" evidence="1">
    <location>
        <begin position="1"/>
        <end position="20"/>
    </location>
</feature>
<sequence>MKFLTLCIAFLSTTVIGAVAESHRVHFENRCKSGTPKLIQGPNVLSSGKDFTSNGPLASAIAYLDNGKCGFNGENCGTVELTLINPDPSKPGSGSSADISLIPPHKFSQAIGFRYTGGCTDGHDCNDANCHFAFRKPDDNFAQVACQKNDVGLTITFC</sequence>
<dbReference type="AlphaFoldDB" id="A0A8H5D877"/>
<dbReference type="EMBL" id="JAACJO010000008">
    <property type="protein sequence ID" value="KAF5355023.1"/>
    <property type="molecule type" value="Genomic_DNA"/>
</dbReference>
<dbReference type="OrthoDB" id="3342934at2759"/>
<gene>
    <name evidence="2" type="ORF">D9756_005601</name>
</gene>
<proteinExistence type="predicted"/>
<dbReference type="Proteomes" id="UP000559027">
    <property type="component" value="Unassembled WGS sequence"/>
</dbReference>
<evidence type="ECO:0000313" key="2">
    <source>
        <dbReference type="EMBL" id="KAF5355023.1"/>
    </source>
</evidence>
<evidence type="ECO:0008006" key="4">
    <source>
        <dbReference type="Google" id="ProtNLM"/>
    </source>
</evidence>
<name>A0A8H5D877_9AGAR</name>
<protein>
    <recommendedName>
        <fullName evidence="4">Glycopeptide</fullName>
    </recommendedName>
</protein>
<organism evidence="2 3">
    <name type="scientific">Leucocoprinus leucothites</name>
    <dbReference type="NCBI Taxonomy" id="201217"/>
    <lineage>
        <taxon>Eukaryota</taxon>
        <taxon>Fungi</taxon>
        <taxon>Dikarya</taxon>
        <taxon>Basidiomycota</taxon>
        <taxon>Agaricomycotina</taxon>
        <taxon>Agaricomycetes</taxon>
        <taxon>Agaricomycetidae</taxon>
        <taxon>Agaricales</taxon>
        <taxon>Agaricineae</taxon>
        <taxon>Agaricaceae</taxon>
        <taxon>Leucocoprinus</taxon>
    </lineage>
</organism>
<evidence type="ECO:0000313" key="3">
    <source>
        <dbReference type="Proteomes" id="UP000559027"/>
    </source>
</evidence>
<comment type="caution">
    <text evidence="2">The sequence shown here is derived from an EMBL/GenBank/DDBJ whole genome shotgun (WGS) entry which is preliminary data.</text>
</comment>
<accession>A0A8H5D877</accession>